<name>A0A833RWR2_9HYME</name>
<evidence type="ECO:0000259" key="2">
    <source>
        <dbReference type="Pfam" id="PF02931"/>
    </source>
</evidence>
<evidence type="ECO:0000256" key="1">
    <source>
        <dbReference type="SAM" id="Phobius"/>
    </source>
</evidence>
<dbReference type="AlphaFoldDB" id="A0A833RWR2"/>
<dbReference type="PANTHER" id="PTHR18945">
    <property type="entry name" value="NEUROTRANSMITTER GATED ION CHANNEL"/>
    <property type="match status" value="1"/>
</dbReference>
<feature type="transmembrane region" description="Helical" evidence="1">
    <location>
        <begin position="275"/>
        <end position="296"/>
    </location>
</feature>
<organism evidence="3 4">
    <name type="scientific">Frieseomelitta varia</name>
    <dbReference type="NCBI Taxonomy" id="561572"/>
    <lineage>
        <taxon>Eukaryota</taxon>
        <taxon>Metazoa</taxon>
        <taxon>Ecdysozoa</taxon>
        <taxon>Arthropoda</taxon>
        <taxon>Hexapoda</taxon>
        <taxon>Insecta</taxon>
        <taxon>Pterygota</taxon>
        <taxon>Neoptera</taxon>
        <taxon>Endopterygota</taxon>
        <taxon>Hymenoptera</taxon>
        <taxon>Apocrita</taxon>
        <taxon>Aculeata</taxon>
        <taxon>Apoidea</taxon>
        <taxon>Anthophila</taxon>
        <taxon>Apidae</taxon>
        <taxon>Frieseomelitta</taxon>
    </lineage>
</organism>
<keyword evidence="1" id="KW-0472">Membrane</keyword>
<evidence type="ECO:0000313" key="3">
    <source>
        <dbReference type="EMBL" id="KAF3420680.1"/>
    </source>
</evidence>
<sequence>MRITTNTDVNIEIPIVDCVVNYEGTVWCVPMTTYTTFCESDHTWWPYDVMNCTIHIGSWSYASDEINLRIYDNCQFAENSMEENLGWEVANISESERIIKSKFGLDFTTDLLSYNILLKRHASMYATMYVTSAIVLMTMTLMTLWLEPSSTERMVVANMNFILHLLCLLDLQWKLPFNGIHPPQLILFYEKSLSLAAFSLILTSILRYVQQLNTEAPTWITLTTVSILKSRIGQIFLVSILDPKVSARIEMNADDNTNLVSLDKKESTWRYTSILMGWLAFLSVSFVYAIMLIIFLPTSRFAKFF</sequence>
<reference evidence="3" key="1">
    <citation type="submission" date="2019-11" db="EMBL/GenBank/DDBJ databases">
        <title>The nuclear and mitochondrial genomes of Frieseomelitta varia - a highly eusocial stingless bee (Meliponini) with a permanently sterile worker caste.</title>
        <authorList>
            <person name="Freitas F.C.P."/>
            <person name="Lourenco A.P."/>
            <person name="Nunes F.M.F."/>
            <person name="Paschoal A.R."/>
            <person name="Abreu F.C.P."/>
            <person name="Barbin F.O."/>
            <person name="Bataglia L."/>
            <person name="Cardoso-Junior C.A.M."/>
            <person name="Cervoni M.S."/>
            <person name="Silva S.R."/>
            <person name="Dalarmi F."/>
            <person name="Del Lama M.A."/>
            <person name="Depintor T.S."/>
            <person name="Ferreira K.M."/>
            <person name="Goria P.S."/>
            <person name="Jaskot M.C."/>
            <person name="Lago D.C."/>
            <person name="Luna-Lucena D."/>
            <person name="Moda L.M."/>
            <person name="Nascimento L."/>
            <person name="Pedrino M."/>
            <person name="Rabico F.O."/>
            <person name="Sanches F.C."/>
            <person name="Santos D.E."/>
            <person name="Santos C.G."/>
            <person name="Vieira J."/>
            <person name="Lopes T.F."/>
            <person name="Barchuk A.R."/>
            <person name="Hartfelder K."/>
            <person name="Simoes Z.L.P."/>
            <person name="Bitondi M.M.G."/>
            <person name="Pinheiro D.G."/>
        </authorList>
    </citation>
    <scope>NUCLEOTIDE SEQUENCE</scope>
    <source>
        <strain evidence="3">USP_RPSP 00005682</strain>
        <tissue evidence="3">Whole individual</tissue>
    </source>
</reference>
<protein>
    <recommendedName>
        <fullName evidence="2">Neurotransmitter-gated ion-channel ligand-binding domain-containing protein</fullName>
    </recommendedName>
</protein>
<keyword evidence="1" id="KW-1133">Transmembrane helix</keyword>
<evidence type="ECO:0000313" key="4">
    <source>
        <dbReference type="Proteomes" id="UP000655588"/>
    </source>
</evidence>
<feature type="transmembrane region" description="Helical" evidence="1">
    <location>
        <begin position="126"/>
        <end position="146"/>
    </location>
</feature>
<accession>A0A833RWR2</accession>
<dbReference type="GO" id="GO:0005230">
    <property type="term" value="F:extracellular ligand-gated monoatomic ion channel activity"/>
    <property type="evidence" value="ECO:0007669"/>
    <property type="project" value="InterPro"/>
</dbReference>
<feature type="transmembrane region" description="Helical" evidence="1">
    <location>
        <begin position="192"/>
        <end position="209"/>
    </location>
</feature>
<dbReference type="GO" id="GO:0016020">
    <property type="term" value="C:membrane"/>
    <property type="evidence" value="ECO:0007669"/>
    <property type="project" value="InterPro"/>
</dbReference>
<comment type="caution">
    <text evidence="3">The sequence shown here is derived from an EMBL/GenBank/DDBJ whole genome shotgun (WGS) entry which is preliminary data.</text>
</comment>
<dbReference type="GO" id="GO:0004888">
    <property type="term" value="F:transmembrane signaling receptor activity"/>
    <property type="evidence" value="ECO:0007669"/>
    <property type="project" value="InterPro"/>
</dbReference>
<dbReference type="InterPro" id="IPR006202">
    <property type="entry name" value="Neur_chan_lig-bd"/>
</dbReference>
<gene>
    <name evidence="3" type="ORF">E2986_02323</name>
</gene>
<keyword evidence="4" id="KW-1185">Reference proteome</keyword>
<dbReference type="Proteomes" id="UP000655588">
    <property type="component" value="Unassembled WGS sequence"/>
</dbReference>
<proteinExistence type="predicted"/>
<keyword evidence="1" id="KW-0812">Transmembrane</keyword>
<dbReference type="EMBL" id="WNWW01000925">
    <property type="protein sequence ID" value="KAF3420680.1"/>
    <property type="molecule type" value="Genomic_DNA"/>
</dbReference>
<dbReference type="InterPro" id="IPR006201">
    <property type="entry name" value="Neur_channel"/>
</dbReference>
<dbReference type="SUPFAM" id="SSF63712">
    <property type="entry name" value="Nicotinic receptor ligand binding domain-like"/>
    <property type="match status" value="1"/>
</dbReference>
<dbReference type="Pfam" id="PF02931">
    <property type="entry name" value="Neur_chan_LBD"/>
    <property type="match status" value="1"/>
</dbReference>
<dbReference type="Gene3D" id="2.70.170.10">
    <property type="entry name" value="Neurotransmitter-gated ion-channel ligand-binding domain"/>
    <property type="match status" value="1"/>
</dbReference>
<dbReference type="InterPro" id="IPR036734">
    <property type="entry name" value="Neur_chan_lig-bd_sf"/>
</dbReference>
<feature type="domain" description="Neurotransmitter-gated ion-channel ligand-binding" evidence="2">
    <location>
        <begin position="12"/>
        <end position="121"/>
    </location>
</feature>